<proteinExistence type="predicted"/>
<dbReference type="Pfam" id="PF02342">
    <property type="entry name" value="TerD"/>
    <property type="match status" value="1"/>
</dbReference>
<dbReference type="RefSeq" id="WP_077865534.1">
    <property type="nucleotide sequence ID" value="NZ_LZYZ01000004.1"/>
</dbReference>
<dbReference type="Gene3D" id="2.60.60.30">
    <property type="entry name" value="sav2460 like domains"/>
    <property type="match status" value="1"/>
</dbReference>
<dbReference type="Proteomes" id="UP000191154">
    <property type="component" value="Unassembled WGS sequence"/>
</dbReference>
<organism evidence="2 3">
    <name type="scientific">Clostridium saccharobutylicum</name>
    <dbReference type="NCBI Taxonomy" id="169679"/>
    <lineage>
        <taxon>Bacteria</taxon>
        <taxon>Bacillati</taxon>
        <taxon>Bacillota</taxon>
        <taxon>Clostridia</taxon>
        <taxon>Eubacteriales</taxon>
        <taxon>Clostridiaceae</taxon>
        <taxon>Clostridium</taxon>
    </lineage>
</organism>
<dbReference type="InterPro" id="IPR051324">
    <property type="entry name" value="Stress/Tellurium_Resist"/>
</dbReference>
<gene>
    <name evidence="2" type="primary">yceC</name>
    <name evidence="2" type="ORF">CLOSAC_22780</name>
</gene>
<feature type="domain" description="TerD" evidence="1">
    <location>
        <begin position="1"/>
        <end position="197"/>
    </location>
</feature>
<sequence length="198" mass="22277">MSINLVKGQKIDLTKNNNTLKKLIVGLGWDPVKQEKKGFFNLGSSKPDIDVDASVLMLRNDRFISKEDLIYFGNLKSKCGGVIHTGDNLTGDGDGDDEQILVELSKIPNDVNKLIFVTNIYQCIERNQSFGMIKNAFIRIADYNNNQNIAMFNLTEDYNGKTALIIGEVYRHNNEWKFAAIGEGTQDTCLGDMAEKYR</sequence>
<dbReference type="PANTHER" id="PTHR32097:SF15">
    <property type="entry name" value="STRESS RESPONSE PROTEIN SCP2"/>
    <property type="match status" value="1"/>
</dbReference>
<dbReference type="EMBL" id="LZYZ01000004">
    <property type="protein sequence ID" value="OOM11851.1"/>
    <property type="molecule type" value="Genomic_DNA"/>
</dbReference>
<protein>
    <submittedName>
        <fullName evidence="2">Stress response protein SCP2</fullName>
    </submittedName>
</protein>
<dbReference type="CDD" id="cd06974">
    <property type="entry name" value="TerD_like"/>
    <property type="match status" value="1"/>
</dbReference>
<evidence type="ECO:0000313" key="3">
    <source>
        <dbReference type="Proteomes" id="UP000191154"/>
    </source>
</evidence>
<name>A0A1S8N6E8_CLOSA</name>
<accession>A0A1S8N6E8</accession>
<evidence type="ECO:0000313" key="2">
    <source>
        <dbReference type="EMBL" id="OOM11851.1"/>
    </source>
</evidence>
<dbReference type="InterPro" id="IPR003325">
    <property type="entry name" value="TerD"/>
</dbReference>
<comment type="caution">
    <text evidence="2">The sequence shown here is derived from an EMBL/GenBank/DDBJ whole genome shotgun (WGS) entry which is preliminary data.</text>
</comment>
<dbReference type="PANTHER" id="PTHR32097">
    <property type="entry name" value="CAMP-BINDING PROTEIN 1-RELATED"/>
    <property type="match status" value="1"/>
</dbReference>
<reference evidence="2 3" key="1">
    <citation type="submission" date="2016-05" db="EMBL/GenBank/DDBJ databases">
        <title>Microbial solvent formation.</title>
        <authorList>
            <person name="Poehlein A."/>
            <person name="Montoya Solano J.D."/>
            <person name="Flitsch S."/>
            <person name="Krabben P."/>
            <person name="Duerre P."/>
            <person name="Daniel R."/>
        </authorList>
    </citation>
    <scope>NUCLEOTIDE SEQUENCE [LARGE SCALE GENOMIC DNA]</scope>
    <source>
        <strain evidence="2 3">L1-8</strain>
    </source>
</reference>
<dbReference type="STRING" id="169679.CSACC_06580"/>
<evidence type="ECO:0000259" key="1">
    <source>
        <dbReference type="Pfam" id="PF02342"/>
    </source>
</evidence>
<dbReference type="AlphaFoldDB" id="A0A1S8N6E8"/>